<dbReference type="InterPro" id="IPR036864">
    <property type="entry name" value="Zn2-C6_fun-type_DNA-bd_sf"/>
</dbReference>
<dbReference type="PANTHER" id="PTHR46910:SF4">
    <property type="entry name" value="ZN(2)-C6 FUNGAL-TYPE DOMAIN-CONTAINING PROTEIN"/>
    <property type="match status" value="1"/>
</dbReference>
<dbReference type="SUPFAM" id="SSF57701">
    <property type="entry name" value="Zn2/Cys6 DNA-binding domain"/>
    <property type="match status" value="1"/>
</dbReference>
<feature type="region of interest" description="Disordered" evidence="3">
    <location>
        <begin position="760"/>
        <end position="779"/>
    </location>
</feature>
<evidence type="ECO:0000259" key="4">
    <source>
        <dbReference type="PROSITE" id="PS50048"/>
    </source>
</evidence>
<feature type="region of interest" description="Disordered" evidence="3">
    <location>
        <begin position="1"/>
        <end position="45"/>
    </location>
</feature>
<organism evidence="5 6">
    <name type="scientific">Phialemonium thermophilum</name>
    <dbReference type="NCBI Taxonomy" id="223376"/>
    <lineage>
        <taxon>Eukaryota</taxon>
        <taxon>Fungi</taxon>
        <taxon>Dikarya</taxon>
        <taxon>Ascomycota</taxon>
        <taxon>Pezizomycotina</taxon>
        <taxon>Sordariomycetes</taxon>
        <taxon>Sordariomycetidae</taxon>
        <taxon>Cephalothecales</taxon>
        <taxon>Cephalothecaceae</taxon>
        <taxon>Phialemonium</taxon>
    </lineage>
</organism>
<comment type="caution">
    <text evidence="5">The sequence shown here is derived from an EMBL/GenBank/DDBJ whole genome shotgun (WGS) entry which is preliminary data.</text>
</comment>
<reference evidence="5 6" key="1">
    <citation type="journal article" date="2024" name="Commun. Biol.">
        <title>Comparative genomic analysis of thermophilic fungi reveals convergent evolutionary adaptations and gene losses.</title>
        <authorList>
            <person name="Steindorff A.S."/>
            <person name="Aguilar-Pontes M.V."/>
            <person name="Robinson A.J."/>
            <person name="Andreopoulos B."/>
            <person name="LaButti K."/>
            <person name="Kuo A."/>
            <person name="Mondo S."/>
            <person name="Riley R."/>
            <person name="Otillar R."/>
            <person name="Haridas S."/>
            <person name="Lipzen A."/>
            <person name="Grimwood J."/>
            <person name="Schmutz J."/>
            <person name="Clum A."/>
            <person name="Reid I.D."/>
            <person name="Moisan M.C."/>
            <person name="Butler G."/>
            <person name="Nguyen T.T.M."/>
            <person name="Dewar K."/>
            <person name="Conant G."/>
            <person name="Drula E."/>
            <person name="Henrissat B."/>
            <person name="Hansel C."/>
            <person name="Singer S."/>
            <person name="Hutchinson M.I."/>
            <person name="de Vries R.P."/>
            <person name="Natvig D.O."/>
            <person name="Powell A.J."/>
            <person name="Tsang A."/>
            <person name="Grigoriev I.V."/>
        </authorList>
    </citation>
    <scope>NUCLEOTIDE SEQUENCE [LARGE SCALE GENOMIC DNA]</scope>
    <source>
        <strain evidence="5 6">ATCC 24622</strain>
    </source>
</reference>
<evidence type="ECO:0000313" key="5">
    <source>
        <dbReference type="EMBL" id="KAL1866235.1"/>
    </source>
</evidence>
<name>A0ABR3WS38_9PEZI</name>
<evidence type="ECO:0000256" key="3">
    <source>
        <dbReference type="SAM" id="MobiDB-lite"/>
    </source>
</evidence>
<feature type="region of interest" description="Disordered" evidence="3">
    <location>
        <begin position="718"/>
        <end position="740"/>
    </location>
</feature>
<feature type="region of interest" description="Disordered" evidence="3">
    <location>
        <begin position="841"/>
        <end position="882"/>
    </location>
</feature>
<evidence type="ECO:0000256" key="1">
    <source>
        <dbReference type="ARBA" id="ARBA00022723"/>
    </source>
</evidence>
<dbReference type="SMART" id="SM00906">
    <property type="entry name" value="Fungal_trans"/>
    <property type="match status" value="1"/>
</dbReference>
<evidence type="ECO:0000313" key="6">
    <source>
        <dbReference type="Proteomes" id="UP001586593"/>
    </source>
</evidence>
<feature type="compositionally biased region" description="Low complexity" evidence="3">
    <location>
        <begin position="845"/>
        <end position="872"/>
    </location>
</feature>
<feature type="domain" description="Zn(2)-C6 fungal-type" evidence="4">
    <location>
        <begin position="57"/>
        <end position="87"/>
    </location>
</feature>
<keyword evidence="6" id="KW-1185">Reference proteome</keyword>
<dbReference type="EMBL" id="JAZHXJ010000273">
    <property type="protein sequence ID" value="KAL1866235.1"/>
    <property type="molecule type" value="Genomic_DNA"/>
</dbReference>
<dbReference type="InterPro" id="IPR050987">
    <property type="entry name" value="AtrR-like"/>
</dbReference>
<dbReference type="InterPro" id="IPR007219">
    <property type="entry name" value="XnlR_reg_dom"/>
</dbReference>
<sequence>MTMSSGRPPKRPSPTPEDPVSPGGRSKSKLPRLERPPQDFSKAVQSKLKAYTRTGQACDRCKVRKIRCDGLLEGCSPCTSQNLVCYVTNRNTGQTERRGYVQQLEREKQNMLRHIKDLETLLRRSQVEVRPWEEETLDTPASTGSAGGPSYGGAGPSASDTAAVGDEWTKMGSVWVKKPKKPHRYFGGPSRYTLLETRPSASYLGVMSDSAPLSSVKGTTLSVLGKTIDITSFDAPDMDEPAPGTPIGSPLYNKSVMAFLQSTLNVNPPGDTPDLPTRQDAFTYTEWYFLMVQPFMPVLHKPSFLNLLSRIYDDASHQPTIPEMVTVRMSFAIIYFQYGIRNREDPQKQASLNLSSNGHYHWCLSKFFDLMSSDSVTAVQALAMIAIHTRSFPKPGCAAMAANAALTRAIELNLHRAAAPQPDGVTNITNEVRKRVWWACLALAVTVNGRLGRPMPISLEEFDAEFPIAVPDEYLTDEGITDASQIGHCPFMVGLMEFKVVPLYLEMYSNIYSVRRDPTRYVDIVLGLEEAIRELEDNLPDELQLDKCKPGSQIYALYTQAFCLEFRLCLRHPSVCMTKDAQFCAENIRICEETVAKLVKVVGGLLQVKSLDTTWYQLSVYVAAIFTTLLAHWLRRHETSPQALASLKEQMAMWMSIVQEMGRLMGSGPKISNEVNAIINKTVAWIEHDMRNRDGGNSYGQQGVTRSRQPGFAEDVLAKQQSSGSLSNGGGLPAGQRMGRTTSSYFDTAIMGQAGTTTGYPSSLSFADQPGPSASPGSIPTQGPYGTADHPFLYGATTPVGGQTAGTAGSTPSLGFIAHTPAGPSMPLASHAQLSPVDSWRTPVPHQHQASHSQSQAPPQMHAQAAAAAAASLMTEPPGNNPWQDWTAAITDPQTTDRYGAAALLNLGTARTMGESSGAGDVGPMGSAGDASGRAMGDGADIDDGGASMLGGGPTQAVGQWPLLLFSAGSASAASSV</sequence>
<keyword evidence="2" id="KW-0539">Nucleus</keyword>
<dbReference type="PROSITE" id="PS00463">
    <property type="entry name" value="ZN2_CY6_FUNGAL_1"/>
    <property type="match status" value="1"/>
</dbReference>
<dbReference type="SMART" id="SM00066">
    <property type="entry name" value="GAL4"/>
    <property type="match status" value="1"/>
</dbReference>
<gene>
    <name evidence="5" type="ORF">VTK73DRAFT_4850</name>
</gene>
<dbReference type="Gene3D" id="4.10.240.10">
    <property type="entry name" value="Zn(2)-C6 fungal-type DNA-binding domain"/>
    <property type="match status" value="1"/>
</dbReference>
<dbReference type="PANTHER" id="PTHR46910">
    <property type="entry name" value="TRANSCRIPTION FACTOR PDR1"/>
    <property type="match status" value="1"/>
</dbReference>
<dbReference type="InterPro" id="IPR001138">
    <property type="entry name" value="Zn2Cys6_DnaBD"/>
</dbReference>
<proteinExistence type="predicted"/>
<evidence type="ECO:0000256" key="2">
    <source>
        <dbReference type="ARBA" id="ARBA00023242"/>
    </source>
</evidence>
<feature type="compositionally biased region" description="Gly residues" evidence="3">
    <location>
        <begin position="145"/>
        <end position="155"/>
    </location>
</feature>
<dbReference type="CDD" id="cd00067">
    <property type="entry name" value="GAL4"/>
    <property type="match status" value="1"/>
</dbReference>
<dbReference type="Pfam" id="PF00172">
    <property type="entry name" value="Zn_clus"/>
    <property type="match status" value="1"/>
</dbReference>
<dbReference type="Proteomes" id="UP001586593">
    <property type="component" value="Unassembled WGS sequence"/>
</dbReference>
<protein>
    <recommendedName>
        <fullName evidence="4">Zn(2)-C6 fungal-type domain-containing protein</fullName>
    </recommendedName>
</protein>
<accession>A0ABR3WS38</accession>
<keyword evidence="1" id="KW-0479">Metal-binding</keyword>
<dbReference type="Pfam" id="PF04082">
    <property type="entry name" value="Fungal_trans"/>
    <property type="match status" value="1"/>
</dbReference>
<feature type="region of interest" description="Disordered" evidence="3">
    <location>
        <begin position="131"/>
        <end position="159"/>
    </location>
</feature>
<dbReference type="PROSITE" id="PS50048">
    <property type="entry name" value="ZN2_CY6_FUNGAL_2"/>
    <property type="match status" value="1"/>
</dbReference>
<dbReference type="CDD" id="cd12148">
    <property type="entry name" value="fungal_TF_MHR"/>
    <property type="match status" value="1"/>
</dbReference>